<keyword evidence="3 5" id="KW-1133">Transmembrane helix</keyword>
<dbReference type="InterPro" id="IPR039421">
    <property type="entry name" value="Type_1_exporter"/>
</dbReference>
<keyword evidence="2 5" id="KW-0812">Transmembrane</keyword>
<evidence type="ECO:0000256" key="2">
    <source>
        <dbReference type="ARBA" id="ARBA00022692"/>
    </source>
</evidence>
<feature type="transmembrane region" description="Helical" evidence="5">
    <location>
        <begin position="287"/>
        <end position="309"/>
    </location>
</feature>
<keyword evidence="4 5" id="KW-0472">Membrane</keyword>
<feature type="transmembrane region" description="Helical" evidence="5">
    <location>
        <begin position="149"/>
        <end position="166"/>
    </location>
</feature>
<proteinExistence type="predicted"/>
<dbReference type="SUPFAM" id="SSF90123">
    <property type="entry name" value="ABC transporter transmembrane region"/>
    <property type="match status" value="1"/>
</dbReference>
<evidence type="ECO:0000259" key="6">
    <source>
        <dbReference type="PROSITE" id="PS50929"/>
    </source>
</evidence>
<feature type="domain" description="ABC transmembrane type-1" evidence="6">
    <location>
        <begin position="31"/>
        <end position="313"/>
    </location>
</feature>
<evidence type="ECO:0000256" key="5">
    <source>
        <dbReference type="SAM" id="Phobius"/>
    </source>
</evidence>
<dbReference type="Proteomes" id="UP001230908">
    <property type="component" value="Unassembled WGS sequence"/>
</dbReference>
<feature type="transmembrane region" description="Helical" evidence="5">
    <location>
        <begin position="250"/>
        <end position="275"/>
    </location>
</feature>
<dbReference type="RefSeq" id="WP_308713415.1">
    <property type="nucleotide sequence ID" value="NZ_JAVHUY010000014.1"/>
</dbReference>
<evidence type="ECO:0000313" key="8">
    <source>
        <dbReference type="Proteomes" id="UP001230908"/>
    </source>
</evidence>
<accession>A0ABU0ZJL7</accession>
<sequence>MGVRHGSRRGDSGGIWAAPLLWLGAGVAGAVGTVLVATSAATGTIAVPVAIQQLLDRHRTGAGISDAGLVGLVVALAALVLTVSALSAYLLTSRLVRRSEVLLDDVRVRAFRHLAEQPADAPAHPETARRMVDDIERASHFIRWGGPSLLTNAAQLAVALVVMVLYSWKLTAVAATTLLPILACLHIYRRSSHSGFFAIRRRSLEVRAAITEVVMRSQWAHTDEERRVVQARAEHAAGLRRASQVRSSRIKALALAAGEVTAGVALTAVLVAGAALGAASQMTLGQLAAFLLVMVATIAPLQVVLGALGEGRRAVAAWRRVGRRCFGSVVRPPAARQET</sequence>
<feature type="transmembrane region" description="Helical" evidence="5">
    <location>
        <begin position="172"/>
        <end position="188"/>
    </location>
</feature>
<organism evidence="7 8">
    <name type="scientific">Phytohabitans maris</name>
    <dbReference type="NCBI Taxonomy" id="3071409"/>
    <lineage>
        <taxon>Bacteria</taxon>
        <taxon>Bacillati</taxon>
        <taxon>Actinomycetota</taxon>
        <taxon>Actinomycetes</taxon>
        <taxon>Micromonosporales</taxon>
        <taxon>Micromonosporaceae</taxon>
    </lineage>
</organism>
<dbReference type="Gene3D" id="1.20.1560.10">
    <property type="entry name" value="ABC transporter type 1, transmembrane domain"/>
    <property type="match status" value="1"/>
</dbReference>
<evidence type="ECO:0000256" key="3">
    <source>
        <dbReference type="ARBA" id="ARBA00022989"/>
    </source>
</evidence>
<gene>
    <name evidence="7" type="ORF">RB614_16645</name>
</gene>
<keyword evidence="8" id="KW-1185">Reference proteome</keyword>
<dbReference type="InterPro" id="IPR011527">
    <property type="entry name" value="ABC1_TM_dom"/>
</dbReference>
<feature type="transmembrane region" description="Helical" evidence="5">
    <location>
        <begin position="67"/>
        <end position="91"/>
    </location>
</feature>
<comment type="caution">
    <text evidence="7">The sequence shown here is derived from an EMBL/GenBank/DDBJ whole genome shotgun (WGS) entry which is preliminary data.</text>
</comment>
<dbReference type="PANTHER" id="PTHR43394:SF7">
    <property type="entry name" value="ABC TRANSPORTER B FAMILY MEMBER 28"/>
    <property type="match status" value="1"/>
</dbReference>
<evidence type="ECO:0000313" key="7">
    <source>
        <dbReference type="EMBL" id="MDQ7906142.1"/>
    </source>
</evidence>
<dbReference type="EMBL" id="JAVHUY010000014">
    <property type="protein sequence ID" value="MDQ7906142.1"/>
    <property type="molecule type" value="Genomic_DNA"/>
</dbReference>
<comment type="subcellular location">
    <subcellularLocation>
        <location evidence="1">Cell membrane</location>
        <topology evidence="1">Multi-pass membrane protein</topology>
    </subcellularLocation>
</comment>
<dbReference type="PANTHER" id="PTHR43394">
    <property type="entry name" value="ATP-DEPENDENT PERMEASE MDL1, MITOCHONDRIAL"/>
    <property type="match status" value="1"/>
</dbReference>
<dbReference type="Pfam" id="PF00664">
    <property type="entry name" value="ABC_membrane"/>
    <property type="match status" value="1"/>
</dbReference>
<protein>
    <submittedName>
        <fullName evidence="7">ABC transporter transmembrane domain-containing protein</fullName>
    </submittedName>
</protein>
<feature type="transmembrane region" description="Helical" evidence="5">
    <location>
        <begin position="20"/>
        <end position="47"/>
    </location>
</feature>
<dbReference type="PROSITE" id="PS50929">
    <property type="entry name" value="ABC_TM1F"/>
    <property type="match status" value="1"/>
</dbReference>
<dbReference type="InterPro" id="IPR036640">
    <property type="entry name" value="ABC1_TM_sf"/>
</dbReference>
<name>A0ABU0ZJL7_9ACTN</name>
<evidence type="ECO:0000256" key="4">
    <source>
        <dbReference type="ARBA" id="ARBA00023136"/>
    </source>
</evidence>
<reference evidence="7 8" key="1">
    <citation type="submission" date="2023-08" db="EMBL/GenBank/DDBJ databases">
        <title>Phytohabitans sansha sp. nov., isolated from marine sediment.</title>
        <authorList>
            <person name="Zhao Y."/>
            <person name="Yi K."/>
        </authorList>
    </citation>
    <scope>NUCLEOTIDE SEQUENCE [LARGE SCALE GENOMIC DNA]</scope>
    <source>
        <strain evidence="7 8">ZYX-F-186</strain>
    </source>
</reference>
<evidence type="ECO:0000256" key="1">
    <source>
        <dbReference type="ARBA" id="ARBA00004651"/>
    </source>
</evidence>